<sequence>MEGTSISRVHPSPVAPYWGWLGRDAKALNLPKDVSHLFPEIEKLNQTQKNLMIGSLLHVPTEYAVFSVFETGALGRLRTYWTRVWMAYGVRGPFSEFFGHMRSETAIFPRFLRVGSVGWSWDLAVWAHARFPQAGL</sequence>
<proteinExistence type="predicted"/>
<reference evidence="1 2" key="1">
    <citation type="submission" date="2023-03" db="EMBL/GenBank/DDBJ databases">
        <title>WGS of Gossypium arboreum.</title>
        <authorList>
            <person name="Yu D."/>
        </authorList>
    </citation>
    <scope>NUCLEOTIDE SEQUENCE [LARGE SCALE GENOMIC DNA]</scope>
    <source>
        <tissue evidence="1">Leaf</tissue>
    </source>
</reference>
<keyword evidence="2" id="KW-1185">Reference proteome</keyword>
<evidence type="ECO:0000313" key="1">
    <source>
        <dbReference type="EMBL" id="KAK5802082.1"/>
    </source>
</evidence>
<comment type="caution">
    <text evidence="1">The sequence shown here is derived from an EMBL/GenBank/DDBJ whole genome shotgun (WGS) entry which is preliminary data.</text>
</comment>
<dbReference type="EMBL" id="JARKNE010000009">
    <property type="protein sequence ID" value="KAK5802082.1"/>
    <property type="molecule type" value="Genomic_DNA"/>
</dbReference>
<organism evidence="1 2">
    <name type="scientific">Gossypium arboreum</name>
    <name type="common">Tree cotton</name>
    <name type="synonym">Gossypium nanking</name>
    <dbReference type="NCBI Taxonomy" id="29729"/>
    <lineage>
        <taxon>Eukaryota</taxon>
        <taxon>Viridiplantae</taxon>
        <taxon>Streptophyta</taxon>
        <taxon>Embryophyta</taxon>
        <taxon>Tracheophyta</taxon>
        <taxon>Spermatophyta</taxon>
        <taxon>Magnoliopsida</taxon>
        <taxon>eudicotyledons</taxon>
        <taxon>Gunneridae</taxon>
        <taxon>Pentapetalae</taxon>
        <taxon>rosids</taxon>
        <taxon>malvids</taxon>
        <taxon>Malvales</taxon>
        <taxon>Malvaceae</taxon>
        <taxon>Malvoideae</taxon>
        <taxon>Gossypium</taxon>
    </lineage>
</organism>
<gene>
    <name evidence="1" type="ORF">PVK06_029664</name>
</gene>
<accession>A0ABR0NL59</accession>
<name>A0ABR0NL59_GOSAR</name>
<dbReference type="Proteomes" id="UP001358586">
    <property type="component" value="Chromosome 9"/>
</dbReference>
<evidence type="ECO:0000313" key="2">
    <source>
        <dbReference type="Proteomes" id="UP001358586"/>
    </source>
</evidence>
<protein>
    <submittedName>
        <fullName evidence="1">Uncharacterized protein</fullName>
    </submittedName>
</protein>